<dbReference type="Pfam" id="PF00672">
    <property type="entry name" value="HAMP"/>
    <property type="match status" value="1"/>
</dbReference>
<keyword evidence="11" id="KW-0378">Hydrolase</keyword>
<evidence type="ECO:0000256" key="1">
    <source>
        <dbReference type="ARBA" id="ARBA00000085"/>
    </source>
</evidence>
<keyword evidence="15" id="KW-0902">Two-component regulatory system</keyword>
<dbReference type="GO" id="GO:0004721">
    <property type="term" value="F:phosphoprotein phosphatase activity"/>
    <property type="evidence" value="ECO:0007669"/>
    <property type="project" value="UniProtKB-KW"/>
</dbReference>
<dbReference type="GO" id="GO:0005524">
    <property type="term" value="F:ATP binding"/>
    <property type="evidence" value="ECO:0007669"/>
    <property type="project" value="UniProtKB-KW"/>
</dbReference>
<dbReference type="Pfam" id="PF00512">
    <property type="entry name" value="HisKA"/>
    <property type="match status" value="1"/>
</dbReference>
<keyword evidence="21" id="KW-0812">Transmembrane</keyword>
<keyword evidence="10" id="KW-0418">Kinase</keyword>
<sequence length="434" mass="45864">MIESLQGRLFAAVFAAIVLSVGITVSIGAYLAHRSTAASTATSLAKRADLLAVQEQQQPSYIAEDYTSDSNRVVVDRIANMASLLPAGRSTAKASDGKVRLGETTYLYSYRPMGARGLELLRAANLGSSIWGSLLRDLALAGLVGAVLAAALSFVLARSISRPVSRVADASRALASGAEPQPLPEHGAAELAALAQAFNEMADELHTSRESERAFLLSVSHELKTPLTAIRGYAEGLAEGVFAPDDAARTIGVEARRLERLVYDILDLARMRRASFSVRREAVDLTQVAREAVARHATTARTFGVTLSVVGEVEVWVQADADRVLQVASNLVENALRETPEGGTVAVEVAPGRLTVTDTGPGLTTDDRDRAFERFYLYDKHGKERPVGSGLGLAIVKQLTTAMGGDVTVESEPGGGARFVVALPPASVAEAVSA</sequence>
<evidence type="ECO:0000256" key="6">
    <source>
        <dbReference type="ARBA" id="ARBA00022475"/>
    </source>
</evidence>
<organism evidence="24">
    <name type="scientific">freshwater metagenome</name>
    <dbReference type="NCBI Taxonomy" id="449393"/>
    <lineage>
        <taxon>unclassified sequences</taxon>
        <taxon>metagenomes</taxon>
        <taxon>ecological metagenomes</taxon>
    </lineage>
</organism>
<dbReference type="SUPFAM" id="SSF47384">
    <property type="entry name" value="Homodimeric domain of signal transducing histidine kinase"/>
    <property type="match status" value="1"/>
</dbReference>
<keyword evidence="18" id="KW-0464">Manganese</keyword>
<dbReference type="CDD" id="cd00082">
    <property type="entry name" value="HisKA"/>
    <property type="match status" value="1"/>
</dbReference>
<evidence type="ECO:0000256" key="4">
    <source>
        <dbReference type="ARBA" id="ARBA00004651"/>
    </source>
</evidence>
<keyword evidence="8" id="KW-0808">Transferase</keyword>
<reference evidence="24" key="1">
    <citation type="submission" date="2020-05" db="EMBL/GenBank/DDBJ databases">
        <authorList>
            <person name="Chiriac C."/>
            <person name="Salcher M."/>
            <person name="Ghai R."/>
            <person name="Kavagutti S V."/>
        </authorList>
    </citation>
    <scope>NUCLEOTIDE SEQUENCE</scope>
</reference>
<comment type="subcellular location">
    <subcellularLocation>
        <location evidence="4">Cell membrane</location>
        <topology evidence="4">Multi-pass membrane protein</topology>
    </subcellularLocation>
</comment>
<evidence type="ECO:0000259" key="23">
    <source>
        <dbReference type="PROSITE" id="PS50885"/>
    </source>
</evidence>
<dbReference type="InterPro" id="IPR003660">
    <property type="entry name" value="HAMP_dom"/>
</dbReference>
<dbReference type="PANTHER" id="PTHR44936:SF9">
    <property type="entry name" value="SENSOR PROTEIN CREC"/>
    <property type="match status" value="1"/>
</dbReference>
<dbReference type="InterPro" id="IPR036890">
    <property type="entry name" value="HATPase_C_sf"/>
</dbReference>
<feature type="domain" description="HAMP" evidence="23">
    <location>
        <begin position="158"/>
        <end position="210"/>
    </location>
</feature>
<evidence type="ECO:0000256" key="16">
    <source>
        <dbReference type="ARBA" id="ARBA00023016"/>
    </source>
</evidence>
<evidence type="ECO:0000256" key="20">
    <source>
        <dbReference type="ARBA" id="ARBA00041776"/>
    </source>
</evidence>
<evidence type="ECO:0000256" key="21">
    <source>
        <dbReference type="SAM" id="Phobius"/>
    </source>
</evidence>
<evidence type="ECO:0000256" key="11">
    <source>
        <dbReference type="ARBA" id="ARBA00022801"/>
    </source>
</evidence>
<dbReference type="Pfam" id="PF02518">
    <property type="entry name" value="HATPase_c"/>
    <property type="match status" value="1"/>
</dbReference>
<evidence type="ECO:0000256" key="9">
    <source>
        <dbReference type="ARBA" id="ARBA00022741"/>
    </source>
</evidence>
<keyword evidence="6" id="KW-1003">Cell membrane</keyword>
<accession>A0A6J6NKK7</accession>
<evidence type="ECO:0000256" key="8">
    <source>
        <dbReference type="ARBA" id="ARBA00022679"/>
    </source>
</evidence>
<comment type="cofactor">
    <cofactor evidence="2">
        <name>Mn(2+)</name>
        <dbReference type="ChEBI" id="CHEBI:29035"/>
    </cofactor>
</comment>
<feature type="transmembrane region" description="Helical" evidence="21">
    <location>
        <begin position="138"/>
        <end position="157"/>
    </location>
</feature>
<dbReference type="SMART" id="SM00387">
    <property type="entry name" value="HATPase_c"/>
    <property type="match status" value="1"/>
</dbReference>
<proteinExistence type="predicted"/>
<dbReference type="SMART" id="SM00388">
    <property type="entry name" value="HisKA"/>
    <property type="match status" value="1"/>
</dbReference>
<dbReference type="PROSITE" id="PS50885">
    <property type="entry name" value="HAMP"/>
    <property type="match status" value="1"/>
</dbReference>
<name>A0A6J6NKK7_9ZZZZ</name>
<comment type="cofactor">
    <cofactor evidence="3">
        <name>Mg(2+)</name>
        <dbReference type="ChEBI" id="CHEBI:18420"/>
    </cofactor>
</comment>
<dbReference type="Gene3D" id="3.30.565.10">
    <property type="entry name" value="Histidine kinase-like ATPase, C-terminal domain"/>
    <property type="match status" value="1"/>
</dbReference>
<dbReference type="CDD" id="cd00075">
    <property type="entry name" value="HATPase"/>
    <property type="match status" value="1"/>
</dbReference>
<keyword evidence="7" id="KW-0597">Phosphoprotein</keyword>
<evidence type="ECO:0000259" key="22">
    <source>
        <dbReference type="PROSITE" id="PS50109"/>
    </source>
</evidence>
<gene>
    <name evidence="24" type="ORF">UFOPK2399_00425</name>
</gene>
<dbReference type="SUPFAM" id="SSF158472">
    <property type="entry name" value="HAMP domain-like"/>
    <property type="match status" value="1"/>
</dbReference>
<evidence type="ECO:0000256" key="5">
    <source>
        <dbReference type="ARBA" id="ARBA00012438"/>
    </source>
</evidence>
<dbReference type="PROSITE" id="PS50109">
    <property type="entry name" value="HIS_KIN"/>
    <property type="match status" value="1"/>
</dbReference>
<evidence type="ECO:0000256" key="12">
    <source>
        <dbReference type="ARBA" id="ARBA00022840"/>
    </source>
</evidence>
<keyword evidence="14" id="KW-0904">Protein phosphatase</keyword>
<dbReference type="InterPro" id="IPR003661">
    <property type="entry name" value="HisK_dim/P_dom"/>
</dbReference>
<dbReference type="PRINTS" id="PR00344">
    <property type="entry name" value="BCTRLSENSOR"/>
</dbReference>
<feature type="transmembrane region" description="Helical" evidence="21">
    <location>
        <begin position="9"/>
        <end position="32"/>
    </location>
</feature>
<comment type="catalytic activity">
    <reaction evidence="1">
        <text>ATP + protein L-histidine = ADP + protein N-phospho-L-histidine.</text>
        <dbReference type="EC" id="2.7.13.3"/>
    </reaction>
</comment>
<dbReference type="GO" id="GO:0000155">
    <property type="term" value="F:phosphorelay sensor kinase activity"/>
    <property type="evidence" value="ECO:0007669"/>
    <property type="project" value="InterPro"/>
</dbReference>
<dbReference type="EMBL" id="CAEZXP010000001">
    <property type="protein sequence ID" value="CAB4686967.1"/>
    <property type="molecule type" value="Genomic_DNA"/>
</dbReference>
<protein>
    <recommendedName>
        <fullName evidence="19">Signal transduction histidine-protein kinase/phosphatase MprB</fullName>
        <ecNumber evidence="5">2.7.13.3</ecNumber>
    </recommendedName>
    <alternativeName>
        <fullName evidence="20">Mycobacterial persistence regulator B</fullName>
    </alternativeName>
</protein>
<keyword evidence="17" id="KW-0843">Virulence</keyword>
<evidence type="ECO:0000256" key="7">
    <source>
        <dbReference type="ARBA" id="ARBA00022553"/>
    </source>
</evidence>
<keyword evidence="21" id="KW-0472">Membrane</keyword>
<dbReference type="AlphaFoldDB" id="A0A6J6NKK7"/>
<keyword evidence="12" id="KW-0067">ATP-binding</keyword>
<dbReference type="Gene3D" id="1.10.287.130">
    <property type="match status" value="1"/>
</dbReference>
<keyword evidence="13" id="KW-0460">Magnesium</keyword>
<dbReference type="InterPro" id="IPR036097">
    <property type="entry name" value="HisK_dim/P_sf"/>
</dbReference>
<evidence type="ECO:0000256" key="17">
    <source>
        <dbReference type="ARBA" id="ARBA00023026"/>
    </source>
</evidence>
<keyword evidence="21" id="KW-1133">Transmembrane helix</keyword>
<keyword evidence="16" id="KW-0346">Stress response</keyword>
<feature type="domain" description="Histidine kinase" evidence="22">
    <location>
        <begin position="218"/>
        <end position="427"/>
    </location>
</feature>
<evidence type="ECO:0000256" key="14">
    <source>
        <dbReference type="ARBA" id="ARBA00022912"/>
    </source>
</evidence>
<dbReference type="GO" id="GO:0005886">
    <property type="term" value="C:plasma membrane"/>
    <property type="evidence" value="ECO:0007669"/>
    <property type="project" value="UniProtKB-SubCell"/>
</dbReference>
<evidence type="ECO:0000256" key="18">
    <source>
        <dbReference type="ARBA" id="ARBA00023211"/>
    </source>
</evidence>
<dbReference type="EC" id="2.7.13.3" evidence="5"/>
<evidence type="ECO:0000256" key="13">
    <source>
        <dbReference type="ARBA" id="ARBA00022842"/>
    </source>
</evidence>
<dbReference type="Gene3D" id="6.10.340.10">
    <property type="match status" value="1"/>
</dbReference>
<dbReference type="InterPro" id="IPR004358">
    <property type="entry name" value="Sig_transdc_His_kin-like_C"/>
</dbReference>
<evidence type="ECO:0000313" key="24">
    <source>
        <dbReference type="EMBL" id="CAB4686967.1"/>
    </source>
</evidence>
<dbReference type="InterPro" id="IPR050980">
    <property type="entry name" value="2C_sensor_his_kinase"/>
</dbReference>
<dbReference type="SMART" id="SM00304">
    <property type="entry name" value="HAMP"/>
    <property type="match status" value="1"/>
</dbReference>
<dbReference type="PANTHER" id="PTHR44936">
    <property type="entry name" value="SENSOR PROTEIN CREC"/>
    <property type="match status" value="1"/>
</dbReference>
<evidence type="ECO:0000256" key="2">
    <source>
        <dbReference type="ARBA" id="ARBA00001936"/>
    </source>
</evidence>
<evidence type="ECO:0000256" key="10">
    <source>
        <dbReference type="ARBA" id="ARBA00022777"/>
    </source>
</evidence>
<dbReference type="SUPFAM" id="SSF55874">
    <property type="entry name" value="ATPase domain of HSP90 chaperone/DNA topoisomerase II/histidine kinase"/>
    <property type="match status" value="1"/>
</dbReference>
<dbReference type="InterPro" id="IPR003594">
    <property type="entry name" value="HATPase_dom"/>
</dbReference>
<dbReference type="InterPro" id="IPR005467">
    <property type="entry name" value="His_kinase_dom"/>
</dbReference>
<evidence type="ECO:0000256" key="3">
    <source>
        <dbReference type="ARBA" id="ARBA00001946"/>
    </source>
</evidence>
<keyword evidence="9" id="KW-0547">Nucleotide-binding</keyword>
<evidence type="ECO:0000256" key="19">
    <source>
        <dbReference type="ARBA" id="ARBA00040454"/>
    </source>
</evidence>
<evidence type="ECO:0000256" key="15">
    <source>
        <dbReference type="ARBA" id="ARBA00023012"/>
    </source>
</evidence>